<feature type="chain" id="PRO_5041290724" description="Receptor-like serine/threonine-protein kinase" evidence="22">
    <location>
        <begin position="31"/>
        <end position="790"/>
    </location>
</feature>
<dbReference type="PROSITE" id="PS50011">
    <property type="entry name" value="PROTEIN_KINASE_DOM"/>
    <property type="match status" value="1"/>
</dbReference>
<keyword evidence="12 21" id="KW-1133">Transmembrane helix</keyword>
<dbReference type="SUPFAM" id="SSF56112">
    <property type="entry name" value="Protein kinase-like (PK-like)"/>
    <property type="match status" value="1"/>
</dbReference>
<evidence type="ECO:0000256" key="9">
    <source>
        <dbReference type="ARBA" id="ARBA00022741"/>
    </source>
</evidence>
<evidence type="ECO:0000259" key="25">
    <source>
        <dbReference type="PROSITE" id="PS50948"/>
    </source>
</evidence>
<dbReference type="InterPro" id="IPR008271">
    <property type="entry name" value="Ser/Thr_kinase_AS"/>
</dbReference>
<comment type="similarity">
    <text evidence="19">Belongs to the protein kinase superfamily. Ser/Thr protein kinase family.</text>
</comment>
<dbReference type="AlphaFoldDB" id="A0AA39DX77"/>
<dbReference type="InterPro" id="IPR001245">
    <property type="entry name" value="Ser-Thr/Tyr_kinase_cat_dom"/>
</dbReference>
<dbReference type="PANTHER" id="PTHR27002">
    <property type="entry name" value="RECEPTOR-LIKE SERINE/THREONINE-PROTEIN KINASE SD1-8"/>
    <property type="match status" value="1"/>
</dbReference>
<keyword evidence="9 19" id="KW-0547">Nucleotide-binding</keyword>
<feature type="domain" description="Apple" evidence="25">
    <location>
        <begin position="303"/>
        <end position="384"/>
    </location>
</feature>
<keyword evidence="15" id="KW-0675">Receptor</keyword>
<reference evidence="26 27" key="1">
    <citation type="journal article" date="2023" name="BMC Biotechnol.">
        <title>Vitis rotundifolia cv Carlos genome sequencing.</title>
        <authorList>
            <person name="Huff M."/>
            <person name="Hulse-Kemp A."/>
            <person name="Scheffler B."/>
            <person name="Youngblood R."/>
            <person name="Simpson S."/>
            <person name="Babiker E."/>
            <person name="Staton M."/>
        </authorList>
    </citation>
    <scope>NUCLEOTIDE SEQUENCE [LARGE SCALE GENOMIC DNA]</scope>
    <source>
        <tissue evidence="26">Leaf</tissue>
    </source>
</reference>
<feature type="signal peptide" evidence="22">
    <location>
        <begin position="1"/>
        <end position="30"/>
    </location>
</feature>
<dbReference type="InterPro" id="IPR001480">
    <property type="entry name" value="Bulb-type_lectin_dom"/>
</dbReference>
<keyword evidence="14" id="KW-1015">Disulfide bond</keyword>
<dbReference type="GO" id="GO:0004674">
    <property type="term" value="F:protein serine/threonine kinase activity"/>
    <property type="evidence" value="ECO:0007669"/>
    <property type="project" value="UniProtKB-KW"/>
</dbReference>
<comment type="catalytic activity">
    <reaction evidence="17 19">
        <text>L-threonyl-[protein] + ATP = O-phospho-L-threonyl-[protein] + ADP + H(+)</text>
        <dbReference type="Rhea" id="RHEA:46608"/>
        <dbReference type="Rhea" id="RHEA-COMP:11060"/>
        <dbReference type="Rhea" id="RHEA-COMP:11605"/>
        <dbReference type="ChEBI" id="CHEBI:15378"/>
        <dbReference type="ChEBI" id="CHEBI:30013"/>
        <dbReference type="ChEBI" id="CHEBI:30616"/>
        <dbReference type="ChEBI" id="CHEBI:61977"/>
        <dbReference type="ChEBI" id="CHEBI:456216"/>
        <dbReference type="EC" id="2.7.11.1"/>
    </reaction>
</comment>
<sequence>MESSMCLSSAILSLCLSCMWLGVLPYISSAQTDTIKPGEELQFSEKLLVSAKGTFALGFFSLESGSYLGIWYTTDDSKKKVWVANRDKPISGTDANLTLDADGKLMITHSGGDSIVLNSNQAARNSTATLLDSGNFVLEEFNSDGSVKEKLWESFDNPTDTLLPGMKLGINLKTGRNWSLASWISEQVPAPGTFTLEWNGTQLVMKRRGGPYWSSGTLKDRSFEFITWLQYPDTFDNIYSFNSVSNANEIYFSYSVPDGAISGWVLTWEGSLFDTSRPVFVREDMCDGTEENPGCAVQKPPTCRTRKDGFMKQSVTLSRSSSSSIKENSSLGLSDCQAICWNNCSCTAYNSINTNVTGCQFWSTKFAQAYKDEGNQQELYVLSSPRVTGSSWWIWVTIAGVVLVVLLLTGSLYYLRRKFRGEREMGEATLLELATSNSFSDSKDVEHDGTRGAHDLKLFSFDSIVAATNNFSSENKLGEGGFGPVYKGKLPEGQEIAVKRLSRGSSQGLVEFKNEIRLIAKLQHMNLVRLLGCCIKGEEKMLIYEFMPNKSLDFFLFDPARRKILDWKRRQNIIEGIAQGLLYLHKYSRLRIIHRDLKASNILLDHDLNPKISDFGMARIFGRNASEANTNRIVGTYGYMPPEYAMEGIFSVKSDVYSFGVLLLEIVSGRKNKSFHHNHGAFAINLAGYAWELWKEGTSLELVDPMLEDSYSTTQMLRCIHIALLCVQESAEDRPTMSAVISMLTNETVPLPNPNLPAFSTHHKVSELDSHKGGPENCSGSVTISEMEGR</sequence>
<evidence type="ECO:0000256" key="12">
    <source>
        <dbReference type="ARBA" id="ARBA00022989"/>
    </source>
</evidence>
<dbReference type="Pfam" id="PF08276">
    <property type="entry name" value="PAN_2"/>
    <property type="match status" value="1"/>
</dbReference>
<keyword evidence="4" id="KW-0597">Phosphoprotein</keyword>
<evidence type="ECO:0000256" key="17">
    <source>
        <dbReference type="ARBA" id="ARBA00047899"/>
    </source>
</evidence>
<evidence type="ECO:0000256" key="21">
    <source>
        <dbReference type="SAM" id="Phobius"/>
    </source>
</evidence>
<dbReference type="EMBL" id="JARBHA010000007">
    <property type="protein sequence ID" value="KAJ9697297.1"/>
    <property type="molecule type" value="Genomic_DNA"/>
</dbReference>
<evidence type="ECO:0000256" key="18">
    <source>
        <dbReference type="ARBA" id="ARBA00048679"/>
    </source>
</evidence>
<name>A0AA39DX77_VITRO</name>
<keyword evidence="6 21" id="KW-0812">Transmembrane</keyword>
<feature type="region of interest" description="Disordered" evidence="20">
    <location>
        <begin position="766"/>
        <end position="790"/>
    </location>
</feature>
<dbReference type="PROSITE" id="PS00108">
    <property type="entry name" value="PROTEIN_KINASE_ST"/>
    <property type="match status" value="1"/>
</dbReference>
<dbReference type="GO" id="GO:0005886">
    <property type="term" value="C:plasma membrane"/>
    <property type="evidence" value="ECO:0007669"/>
    <property type="project" value="UniProtKB-SubCell"/>
</dbReference>
<feature type="domain" description="Bulb-type lectin" evidence="24">
    <location>
        <begin position="32"/>
        <end position="151"/>
    </location>
</feature>
<evidence type="ECO:0000259" key="23">
    <source>
        <dbReference type="PROSITE" id="PS50011"/>
    </source>
</evidence>
<dbReference type="FunFam" id="1.10.510.10:FF:000060">
    <property type="entry name" value="G-type lectin S-receptor-like serine/threonine-protein kinase"/>
    <property type="match status" value="1"/>
</dbReference>
<evidence type="ECO:0000256" key="8">
    <source>
        <dbReference type="ARBA" id="ARBA00022734"/>
    </source>
</evidence>
<organism evidence="26 27">
    <name type="scientific">Vitis rotundifolia</name>
    <name type="common">Muscadine grape</name>
    <dbReference type="NCBI Taxonomy" id="103349"/>
    <lineage>
        <taxon>Eukaryota</taxon>
        <taxon>Viridiplantae</taxon>
        <taxon>Streptophyta</taxon>
        <taxon>Embryophyta</taxon>
        <taxon>Tracheophyta</taxon>
        <taxon>Spermatophyta</taxon>
        <taxon>Magnoliopsida</taxon>
        <taxon>eudicotyledons</taxon>
        <taxon>Gunneridae</taxon>
        <taxon>Pentapetalae</taxon>
        <taxon>rosids</taxon>
        <taxon>Vitales</taxon>
        <taxon>Vitaceae</taxon>
        <taxon>Viteae</taxon>
        <taxon>Vitis</taxon>
    </lineage>
</organism>
<dbReference type="FunFam" id="2.90.10.10:FF:000009">
    <property type="entry name" value="Receptor-like serine/threonine-protein kinase SD1-8"/>
    <property type="match status" value="1"/>
</dbReference>
<evidence type="ECO:0000256" key="2">
    <source>
        <dbReference type="ARBA" id="ARBA00022475"/>
    </source>
</evidence>
<keyword evidence="11 19" id="KW-0067">ATP-binding</keyword>
<dbReference type="SMART" id="SM00108">
    <property type="entry name" value="B_lectin"/>
    <property type="match status" value="1"/>
</dbReference>
<evidence type="ECO:0000256" key="4">
    <source>
        <dbReference type="ARBA" id="ARBA00022553"/>
    </source>
</evidence>
<dbReference type="SMART" id="SM00220">
    <property type="entry name" value="S_TKc"/>
    <property type="match status" value="1"/>
</dbReference>
<keyword evidence="2" id="KW-1003">Cell membrane</keyword>
<dbReference type="InterPro" id="IPR003609">
    <property type="entry name" value="Pan_app"/>
</dbReference>
<evidence type="ECO:0000313" key="27">
    <source>
        <dbReference type="Proteomes" id="UP001168098"/>
    </source>
</evidence>
<feature type="domain" description="Protein kinase" evidence="23">
    <location>
        <begin position="471"/>
        <end position="749"/>
    </location>
</feature>
<dbReference type="FunFam" id="3.30.200.20:FF:000330">
    <property type="entry name" value="G-type lectin S-receptor-like serine/threonine-protein kinase At4g03230"/>
    <property type="match status" value="1"/>
</dbReference>
<dbReference type="SUPFAM" id="SSF51110">
    <property type="entry name" value="alpha-D-mannose-specific plant lectins"/>
    <property type="match status" value="1"/>
</dbReference>
<dbReference type="EC" id="2.7.11.1" evidence="19"/>
<dbReference type="InterPro" id="IPR036426">
    <property type="entry name" value="Bulb-type_lectin_dom_sf"/>
</dbReference>
<dbReference type="PROSITE" id="PS50927">
    <property type="entry name" value="BULB_LECTIN"/>
    <property type="match status" value="1"/>
</dbReference>
<evidence type="ECO:0000256" key="14">
    <source>
        <dbReference type="ARBA" id="ARBA00023157"/>
    </source>
</evidence>
<evidence type="ECO:0000256" key="16">
    <source>
        <dbReference type="ARBA" id="ARBA00023180"/>
    </source>
</evidence>
<evidence type="ECO:0000259" key="24">
    <source>
        <dbReference type="PROSITE" id="PS50927"/>
    </source>
</evidence>
<evidence type="ECO:0000256" key="22">
    <source>
        <dbReference type="SAM" id="SignalP"/>
    </source>
</evidence>
<dbReference type="PIRSF" id="PIRSF000641">
    <property type="entry name" value="SRK"/>
    <property type="match status" value="1"/>
</dbReference>
<comment type="caution">
    <text evidence="26">The sequence shown here is derived from an EMBL/GenBank/DDBJ whole genome shotgun (WGS) entry which is preliminary data.</text>
</comment>
<dbReference type="Pfam" id="PF07714">
    <property type="entry name" value="PK_Tyr_Ser-Thr"/>
    <property type="match status" value="1"/>
</dbReference>
<dbReference type="GO" id="GO:0030246">
    <property type="term" value="F:carbohydrate binding"/>
    <property type="evidence" value="ECO:0007669"/>
    <property type="project" value="UniProtKB-KW"/>
</dbReference>
<evidence type="ECO:0000256" key="10">
    <source>
        <dbReference type="ARBA" id="ARBA00022777"/>
    </source>
</evidence>
<protein>
    <recommendedName>
        <fullName evidence="19">Receptor-like serine/threonine-protein kinase</fullName>
        <ecNumber evidence="19">2.7.11.1</ecNumber>
    </recommendedName>
</protein>
<evidence type="ECO:0000256" key="6">
    <source>
        <dbReference type="ARBA" id="ARBA00022692"/>
    </source>
</evidence>
<dbReference type="Proteomes" id="UP001168098">
    <property type="component" value="Unassembled WGS sequence"/>
</dbReference>
<dbReference type="Gene3D" id="2.90.10.10">
    <property type="entry name" value="Bulb-type lectin domain"/>
    <property type="match status" value="1"/>
</dbReference>
<gene>
    <name evidence="26" type="ORF">PVL29_009197</name>
</gene>
<dbReference type="InterPro" id="IPR011009">
    <property type="entry name" value="Kinase-like_dom_sf"/>
</dbReference>
<dbReference type="Gene3D" id="1.10.510.10">
    <property type="entry name" value="Transferase(Phosphotransferase) domain 1"/>
    <property type="match status" value="1"/>
</dbReference>
<dbReference type="Pfam" id="PF01453">
    <property type="entry name" value="B_lectin"/>
    <property type="match status" value="1"/>
</dbReference>
<evidence type="ECO:0000313" key="26">
    <source>
        <dbReference type="EMBL" id="KAJ9697297.1"/>
    </source>
</evidence>
<keyword evidence="3 19" id="KW-0723">Serine/threonine-protein kinase</keyword>
<dbReference type="InterPro" id="IPR000719">
    <property type="entry name" value="Prot_kinase_dom"/>
</dbReference>
<dbReference type="InterPro" id="IPR024171">
    <property type="entry name" value="SRK-like_kinase"/>
</dbReference>
<keyword evidence="27" id="KW-1185">Reference proteome</keyword>
<evidence type="ECO:0000256" key="1">
    <source>
        <dbReference type="ARBA" id="ARBA00004251"/>
    </source>
</evidence>
<evidence type="ECO:0000256" key="20">
    <source>
        <dbReference type="SAM" id="MobiDB-lite"/>
    </source>
</evidence>
<evidence type="ECO:0000256" key="13">
    <source>
        <dbReference type="ARBA" id="ARBA00023136"/>
    </source>
</evidence>
<dbReference type="PANTHER" id="PTHR27002:SF1063">
    <property type="entry name" value="RECEPTOR-LIKE SERINE_THREONINE-PROTEIN KINASE"/>
    <property type="match status" value="1"/>
</dbReference>
<dbReference type="PROSITE" id="PS50948">
    <property type="entry name" value="PAN"/>
    <property type="match status" value="1"/>
</dbReference>
<evidence type="ECO:0000256" key="5">
    <source>
        <dbReference type="ARBA" id="ARBA00022679"/>
    </source>
</evidence>
<comment type="subcellular location">
    <subcellularLocation>
        <location evidence="1">Cell membrane</location>
        <topology evidence="1">Single-pass type I membrane protein</topology>
    </subcellularLocation>
</comment>
<proteinExistence type="inferred from homology"/>
<keyword evidence="10 19" id="KW-0418">Kinase</keyword>
<dbReference type="Gene3D" id="3.30.200.20">
    <property type="entry name" value="Phosphorylase Kinase, domain 1"/>
    <property type="match status" value="1"/>
</dbReference>
<keyword evidence="16" id="KW-0325">Glycoprotein</keyword>
<evidence type="ECO:0000256" key="15">
    <source>
        <dbReference type="ARBA" id="ARBA00023170"/>
    </source>
</evidence>
<comment type="catalytic activity">
    <reaction evidence="18 19">
        <text>L-seryl-[protein] + ATP = O-phospho-L-seryl-[protein] + ADP + H(+)</text>
        <dbReference type="Rhea" id="RHEA:17989"/>
        <dbReference type="Rhea" id="RHEA-COMP:9863"/>
        <dbReference type="Rhea" id="RHEA-COMP:11604"/>
        <dbReference type="ChEBI" id="CHEBI:15378"/>
        <dbReference type="ChEBI" id="CHEBI:29999"/>
        <dbReference type="ChEBI" id="CHEBI:30616"/>
        <dbReference type="ChEBI" id="CHEBI:83421"/>
        <dbReference type="ChEBI" id="CHEBI:456216"/>
        <dbReference type="EC" id="2.7.11.1"/>
    </reaction>
</comment>
<feature type="transmembrane region" description="Helical" evidence="21">
    <location>
        <begin position="392"/>
        <end position="415"/>
    </location>
</feature>
<keyword evidence="13 21" id="KW-0472">Membrane</keyword>
<dbReference type="CDD" id="cd00028">
    <property type="entry name" value="B_lectin"/>
    <property type="match status" value="1"/>
</dbReference>
<dbReference type="CDD" id="cd14066">
    <property type="entry name" value="STKc_IRAK"/>
    <property type="match status" value="1"/>
</dbReference>
<keyword evidence="5 19" id="KW-0808">Transferase</keyword>
<evidence type="ECO:0000256" key="3">
    <source>
        <dbReference type="ARBA" id="ARBA00022527"/>
    </source>
</evidence>
<dbReference type="GO" id="GO:0005524">
    <property type="term" value="F:ATP binding"/>
    <property type="evidence" value="ECO:0007669"/>
    <property type="project" value="UniProtKB-KW"/>
</dbReference>
<keyword evidence="8" id="KW-0430">Lectin</keyword>
<evidence type="ECO:0000256" key="7">
    <source>
        <dbReference type="ARBA" id="ARBA00022729"/>
    </source>
</evidence>
<keyword evidence="7 22" id="KW-0732">Signal</keyword>
<evidence type="ECO:0000256" key="11">
    <source>
        <dbReference type="ARBA" id="ARBA00022840"/>
    </source>
</evidence>
<evidence type="ECO:0000256" key="19">
    <source>
        <dbReference type="PIRNR" id="PIRNR000641"/>
    </source>
</evidence>
<dbReference type="SMART" id="SM00473">
    <property type="entry name" value="PAN_AP"/>
    <property type="match status" value="1"/>
</dbReference>
<accession>A0AA39DX77</accession>